<evidence type="ECO:0000259" key="8">
    <source>
        <dbReference type="Pfam" id="PF17042"/>
    </source>
</evidence>
<organism evidence="9 10">
    <name type="scientific">Nostocoides japonicum T1-X7</name>
    <dbReference type="NCBI Taxonomy" id="1194083"/>
    <lineage>
        <taxon>Bacteria</taxon>
        <taxon>Bacillati</taxon>
        <taxon>Actinomycetota</taxon>
        <taxon>Actinomycetes</taxon>
        <taxon>Micrococcales</taxon>
        <taxon>Intrasporangiaceae</taxon>
        <taxon>Nostocoides</taxon>
    </lineage>
</organism>
<dbReference type="OrthoDB" id="153193at2"/>
<dbReference type="RefSeq" id="WP_048553066.1">
    <property type="nucleotide sequence ID" value="NZ_HF570958.1"/>
</dbReference>
<name>A0A077LUI2_9MICO</name>
<dbReference type="InterPro" id="IPR010737">
    <property type="entry name" value="4-carb_acid_sugar_kinase_N"/>
</dbReference>
<evidence type="ECO:0000313" key="9">
    <source>
        <dbReference type="EMBL" id="CCH76312.1"/>
    </source>
</evidence>
<keyword evidence="2" id="KW-0808">Transferase</keyword>
<keyword evidence="6" id="KW-0119">Carbohydrate metabolism</keyword>
<dbReference type="InterPro" id="IPR037051">
    <property type="entry name" value="4-carb_acid_sugar_kinase_N_sf"/>
</dbReference>
<evidence type="ECO:0000259" key="7">
    <source>
        <dbReference type="Pfam" id="PF07005"/>
    </source>
</evidence>
<evidence type="ECO:0000313" key="10">
    <source>
        <dbReference type="Proteomes" id="UP000035721"/>
    </source>
</evidence>
<evidence type="ECO:0008006" key="11">
    <source>
        <dbReference type="Google" id="ProtNLM"/>
    </source>
</evidence>
<dbReference type="InterPro" id="IPR031475">
    <property type="entry name" value="NBD_C"/>
</dbReference>
<evidence type="ECO:0000256" key="2">
    <source>
        <dbReference type="ARBA" id="ARBA00022679"/>
    </source>
</evidence>
<accession>A0A077LUI2</accession>
<proteinExistence type="inferred from homology"/>
<dbReference type="Pfam" id="PF17042">
    <property type="entry name" value="NBD_C"/>
    <property type="match status" value="1"/>
</dbReference>
<dbReference type="GO" id="GO:0016301">
    <property type="term" value="F:kinase activity"/>
    <property type="evidence" value="ECO:0007669"/>
    <property type="project" value="UniProtKB-KW"/>
</dbReference>
<evidence type="ECO:0000256" key="4">
    <source>
        <dbReference type="ARBA" id="ARBA00022777"/>
    </source>
</evidence>
<keyword evidence="4" id="KW-0418">Kinase</keyword>
<dbReference type="STRING" id="1194083.BN12_1190029"/>
<dbReference type="Gene3D" id="3.40.50.10840">
    <property type="entry name" value="Putative sugar-binding, N-terminal domain"/>
    <property type="match status" value="1"/>
</dbReference>
<keyword evidence="3" id="KW-0547">Nucleotide-binding</keyword>
<evidence type="ECO:0000256" key="1">
    <source>
        <dbReference type="ARBA" id="ARBA00005715"/>
    </source>
</evidence>
<sequence length="439" mass="46749">MSRTRPHLVVIDDDPTGSQTVRGARLLLDLDLVPELPLSEGGVTFVLTNSRSLDEPDAAEVTARVGHALARRAEPHVVVSRGDSTLRGHTILEVDTLMACYASAGMPFDGVIFAPAFFEAGRRTVEGVHEVLGDGVWRPVGDTGYARDATFGFRSSRLPDYLQERSHGRVDASGVVTVTLDDIAAGVSAVASRIAQAPPGSWITVDGRERADYEVVVMALHRLRLTGKRYLLRTGPGMLAPLAGQPVPPPLSLGELRTNAPTGSQPLIVVGSHVELTTRQVHELSKRHDLAEIEIDVTRVDDAAYVDALAVAAATRLRDRPLLICTSRTLHAADTPERSLALSRRVSSAVNRVTGRALAAGPRYVLAKGGITSHEVARTALGIRAGTIVGQLFTGQVSVLLPDDAPHGVRGLPYVIFPGNVGDESSLADAVDRMNALTT</sequence>
<evidence type="ECO:0000256" key="6">
    <source>
        <dbReference type="ARBA" id="ARBA00023277"/>
    </source>
</evidence>
<reference evidence="9 10" key="1">
    <citation type="journal article" date="2013" name="ISME J.">
        <title>A metabolic model for members of the genus Tetrasphaera involved in enhanced biological phosphorus removal.</title>
        <authorList>
            <person name="Kristiansen R."/>
            <person name="Nguyen H.T.T."/>
            <person name="Saunders A.M."/>
            <person name="Nielsen J.L."/>
            <person name="Wimmer R."/>
            <person name="Le V.Q."/>
            <person name="McIlroy S.J."/>
            <person name="Petrovski S."/>
            <person name="Seviour R.J."/>
            <person name="Calteau A."/>
            <person name="Nielsen K.L."/>
            <person name="Nielsen P.H."/>
        </authorList>
    </citation>
    <scope>NUCLEOTIDE SEQUENCE [LARGE SCALE GENOMIC DNA]</scope>
    <source>
        <strain evidence="9 10">T1-X7</strain>
    </source>
</reference>
<dbReference type="Pfam" id="PF07005">
    <property type="entry name" value="SBD_N"/>
    <property type="match status" value="1"/>
</dbReference>
<comment type="similarity">
    <text evidence="1">Belongs to the four-carbon acid sugar kinase family.</text>
</comment>
<feature type="domain" description="Four-carbon acid sugar kinase nucleotide binding" evidence="8">
    <location>
        <begin position="267"/>
        <end position="427"/>
    </location>
</feature>
<dbReference type="InterPro" id="IPR042213">
    <property type="entry name" value="NBD_C_sf"/>
</dbReference>
<feature type="domain" description="Four-carbon acid sugar kinase N-terminal" evidence="7">
    <location>
        <begin position="8"/>
        <end position="241"/>
    </location>
</feature>
<dbReference type="AlphaFoldDB" id="A0A077LUI2"/>
<evidence type="ECO:0000256" key="5">
    <source>
        <dbReference type="ARBA" id="ARBA00022840"/>
    </source>
</evidence>
<keyword evidence="5" id="KW-0067">ATP-binding</keyword>
<protein>
    <recommendedName>
        <fullName evidence="11">Four-carbon acid sugar kinase family protein</fullName>
    </recommendedName>
</protein>
<dbReference type="SUPFAM" id="SSF142764">
    <property type="entry name" value="YgbK-like"/>
    <property type="match status" value="1"/>
</dbReference>
<comment type="caution">
    <text evidence="9">The sequence shown here is derived from an EMBL/GenBank/DDBJ whole genome shotgun (WGS) entry which is preliminary data.</text>
</comment>
<keyword evidence="10" id="KW-1185">Reference proteome</keyword>
<dbReference type="GO" id="GO:0005524">
    <property type="term" value="F:ATP binding"/>
    <property type="evidence" value="ECO:0007669"/>
    <property type="project" value="UniProtKB-KW"/>
</dbReference>
<dbReference type="Proteomes" id="UP000035721">
    <property type="component" value="Unassembled WGS sequence"/>
</dbReference>
<dbReference type="Gene3D" id="3.40.980.20">
    <property type="entry name" value="Four-carbon acid sugar kinase, nucleotide binding domain"/>
    <property type="match status" value="1"/>
</dbReference>
<gene>
    <name evidence="9" type="ORF">BN12_1190029</name>
</gene>
<dbReference type="EMBL" id="CAJB01000023">
    <property type="protein sequence ID" value="CCH76312.1"/>
    <property type="molecule type" value="Genomic_DNA"/>
</dbReference>
<evidence type="ECO:0000256" key="3">
    <source>
        <dbReference type="ARBA" id="ARBA00022741"/>
    </source>
</evidence>